<proteinExistence type="predicted"/>
<feature type="compositionally biased region" description="Pro residues" evidence="1">
    <location>
        <begin position="294"/>
        <end position="303"/>
    </location>
</feature>
<feature type="region of interest" description="Disordered" evidence="1">
    <location>
        <begin position="286"/>
        <end position="308"/>
    </location>
</feature>
<evidence type="ECO:0000256" key="1">
    <source>
        <dbReference type="SAM" id="MobiDB-lite"/>
    </source>
</evidence>
<evidence type="ECO:0000313" key="3">
    <source>
        <dbReference type="EMBL" id="EEE62371.1"/>
    </source>
</evidence>
<evidence type="ECO:0000259" key="2">
    <source>
        <dbReference type="Pfam" id="PF01764"/>
    </source>
</evidence>
<gene>
    <name evidence="3" type="ORF">OsJ_17160</name>
</gene>
<dbReference type="Gene3D" id="3.40.50.1820">
    <property type="entry name" value="alpha/beta hydrolase"/>
    <property type="match status" value="1"/>
</dbReference>
<dbReference type="PANTHER" id="PTHR46086">
    <property type="entry name" value="ALPHA/BETA-HYDROLASES SUPERFAMILY PROTEIN"/>
    <property type="match status" value="1"/>
</dbReference>
<dbReference type="PANTHER" id="PTHR46086:SF17">
    <property type="entry name" value="ALPHA_BETA-HYDROLASES SUPERFAMILY PROTEIN"/>
    <property type="match status" value="1"/>
</dbReference>
<dbReference type="Proteomes" id="UP000007752">
    <property type="component" value="Chromosome 5"/>
</dbReference>
<name>B9FHE7_ORYSJ</name>
<dbReference type="AlphaFoldDB" id="B9FHE7"/>
<dbReference type="EMBL" id="CM000142">
    <property type="protein sequence ID" value="EEE62371.1"/>
    <property type="molecule type" value="Genomic_DNA"/>
</dbReference>
<dbReference type="GO" id="GO:0006629">
    <property type="term" value="P:lipid metabolic process"/>
    <property type="evidence" value="ECO:0007669"/>
    <property type="project" value="InterPro"/>
</dbReference>
<dbReference type="InterPro" id="IPR029058">
    <property type="entry name" value="AB_hydrolase_fold"/>
</dbReference>
<dbReference type="InterPro" id="IPR044819">
    <property type="entry name" value="OBL-like"/>
</dbReference>
<protein>
    <recommendedName>
        <fullName evidence="2">Fungal lipase-type domain-containing protein</fullName>
    </recommendedName>
</protein>
<dbReference type="HOGENOM" id="CLU_032957_2_0_1"/>
<reference evidence="3" key="2">
    <citation type="submission" date="2008-12" db="EMBL/GenBank/DDBJ databases">
        <title>Improved gene annotation of the rice (Oryza sativa) genomes.</title>
        <authorList>
            <person name="Wang J."/>
            <person name="Li R."/>
            <person name="Fan W."/>
            <person name="Huang Q."/>
            <person name="Zhang J."/>
            <person name="Zhou Y."/>
            <person name="Hu Y."/>
            <person name="Zi S."/>
            <person name="Li J."/>
            <person name="Ni P."/>
            <person name="Zheng H."/>
            <person name="Zhang Y."/>
            <person name="Zhao M."/>
            <person name="Hao Q."/>
            <person name="McDermott J."/>
            <person name="Samudrala R."/>
            <person name="Kristiansen K."/>
            <person name="Wong G.K.-S."/>
        </authorList>
    </citation>
    <scope>NUCLEOTIDE SEQUENCE</scope>
</reference>
<accession>B9FHE7</accession>
<reference evidence="3" key="1">
    <citation type="journal article" date="2005" name="PLoS Biol.">
        <title>The genomes of Oryza sativa: a history of duplications.</title>
        <authorList>
            <person name="Yu J."/>
            <person name="Wang J."/>
            <person name="Lin W."/>
            <person name="Li S."/>
            <person name="Li H."/>
            <person name="Zhou J."/>
            <person name="Ni P."/>
            <person name="Dong W."/>
            <person name="Hu S."/>
            <person name="Zeng C."/>
            <person name="Zhang J."/>
            <person name="Zhang Y."/>
            <person name="Li R."/>
            <person name="Xu Z."/>
            <person name="Li S."/>
            <person name="Li X."/>
            <person name="Zheng H."/>
            <person name="Cong L."/>
            <person name="Lin L."/>
            <person name="Yin J."/>
            <person name="Geng J."/>
            <person name="Li G."/>
            <person name="Shi J."/>
            <person name="Liu J."/>
            <person name="Lv H."/>
            <person name="Li J."/>
            <person name="Wang J."/>
            <person name="Deng Y."/>
            <person name="Ran L."/>
            <person name="Shi X."/>
            <person name="Wang X."/>
            <person name="Wu Q."/>
            <person name="Li C."/>
            <person name="Ren X."/>
            <person name="Wang J."/>
            <person name="Wang X."/>
            <person name="Li D."/>
            <person name="Liu D."/>
            <person name="Zhang X."/>
            <person name="Ji Z."/>
            <person name="Zhao W."/>
            <person name="Sun Y."/>
            <person name="Zhang Z."/>
            <person name="Bao J."/>
            <person name="Han Y."/>
            <person name="Dong L."/>
            <person name="Ji J."/>
            <person name="Chen P."/>
            <person name="Wu S."/>
            <person name="Liu J."/>
            <person name="Xiao Y."/>
            <person name="Bu D."/>
            <person name="Tan J."/>
            <person name="Yang L."/>
            <person name="Ye C."/>
            <person name="Zhang J."/>
            <person name="Xu J."/>
            <person name="Zhou Y."/>
            <person name="Yu Y."/>
            <person name="Zhang B."/>
            <person name="Zhuang S."/>
            <person name="Wei H."/>
            <person name="Liu B."/>
            <person name="Lei M."/>
            <person name="Yu H."/>
            <person name="Li Y."/>
            <person name="Xu H."/>
            <person name="Wei S."/>
            <person name="He X."/>
            <person name="Fang L."/>
            <person name="Zhang Z."/>
            <person name="Zhang Y."/>
            <person name="Huang X."/>
            <person name="Su Z."/>
            <person name="Tong W."/>
            <person name="Li J."/>
            <person name="Tong Z."/>
            <person name="Li S."/>
            <person name="Ye J."/>
            <person name="Wang L."/>
            <person name="Fang L."/>
            <person name="Lei T."/>
            <person name="Chen C."/>
            <person name="Chen H."/>
            <person name="Xu Z."/>
            <person name="Li H."/>
            <person name="Huang H."/>
            <person name="Zhang F."/>
            <person name="Xu H."/>
            <person name="Li N."/>
            <person name="Zhao C."/>
            <person name="Li S."/>
            <person name="Dong L."/>
            <person name="Huang Y."/>
            <person name="Li L."/>
            <person name="Xi Y."/>
            <person name="Qi Q."/>
            <person name="Li W."/>
            <person name="Zhang B."/>
            <person name="Hu W."/>
            <person name="Zhang Y."/>
            <person name="Tian X."/>
            <person name="Jiao Y."/>
            <person name="Liang X."/>
            <person name="Jin J."/>
            <person name="Gao L."/>
            <person name="Zheng W."/>
            <person name="Hao B."/>
            <person name="Liu S."/>
            <person name="Wang W."/>
            <person name="Yuan L."/>
            <person name="Cao M."/>
            <person name="McDermott J."/>
            <person name="Samudrala R."/>
            <person name="Wang J."/>
            <person name="Wong G.K."/>
            <person name="Yang H."/>
        </authorList>
    </citation>
    <scope>NUCLEOTIDE SEQUENCE [LARGE SCALE GENOMIC DNA]</scope>
</reference>
<organism evidence="3">
    <name type="scientific">Oryza sativa subsp. japonica</name>
    <name type="common">Rice</name>
    <dbReference type="NCBI Taxonomy" id="39947"/>
    <lineage>
        <taxon>Eukaryota</taxon>
        <taxon>Viridiplantae</taxon>
        <taxon>Streptophyta</taxon>
        <taxon>Embryophyta</taxon>
        <taxon>Tracheophyta</taxon>
        <taxon>Spermatophyta</taxon>
        <taxon>Magnoliopsida</taxon>
        <taxon>Liliopsida</taxon>
        <taxon>Poales</taxon>
        <taxon>Poaceae</taxon>
        <taxon>BOP clade</taxon>
        <taxon>Oryzoideae</taxon>
        <taxon>Oryzeae</taxon>
        <taxon>Oryzinae</taxon>
        <taxon>Oryza</taxon>
        <taxon>Oryza sativa</taxon>
    </lineage>
</organism>
<dbReference type="InterPro" id="IPR002921">
    <property type="entry name" value="Fungal_lipase-type"/>
</dbReference>
<feature type="domain" description="Fungal lipase-type" evidence="2">
    <location>
        <begin position="238"/>
        <end position="395"/>
    </location>
</feature>
<dbReference type="GO" id="GO:0004806">
    <property type="term" value="F:triacylglycerol lipase activity"/>
    <property type="evidence" value="ECO:0007669"/>
    <property type="project" value="InterPro"/>
</dbReference>
<dbReference type="SUPFAM" id="SSF53474">
    <property type="entry name" value="alpha/beta-Hydrolases"/>
    <property type="match status" value="1"/>
</dbReference>
<dbReference type="Pfam" id="PF01764">
    <property type="entry name" value="Lipase_3"/>
    <property type="match status" value="1"/>
</dbReference>
<sequence length="495" mass="53356">MTMAGGGSAAAANAKKKKKMGEEKLIIMSESYHFVDAGDATAAAAGELGSTPGEWLVALTEIIQKALAAAYYPAKYLGAAVEFFLNFVSLNGGVIGILWNIVRFKLVIPLNREAPNFRSMIAMIDGRTELKPMKPAATAGVEDDDLESGGCAAAGVPLIRRHLVDSEHLLAEQYSISEVTVMASKIAYENAAYIENVVNNVWKFNFVGFYSCWNKFIGSETTQAFVMTERATDAAAIVVAFRGTEPFNMQDWSTDVNLSWLGMAAMGHVHVGFLKALGLQEVDAKGRRPGLPAKTPPPPPPSSAGPSLTTRLRDVLRDQLRRHPKARVVVTGHSLGGALAAAFPALLAFHGEADVVSRIAAVHTYGQPRVGDATFAGFLAANAATPVAFQRVVYRHGGTCVYYDGWYAGRTFAAGEDAPNKNYFNPKYIVSMYGNAWGDLFKAMFLWAKEGKDYREGPVSIVYRAAGLLFPGLASHSPRDYVNAIRLGHVAPKEA</sequence>
<dbReference type="CDD" id="cd00519">
    <property type="entry name" value="Lipase_3"/>
    <property type="match status" value="1"/>
</dbReference>